<dbReference type="InterPro" id="IPR011251">
    <property type="entry name" value="Luciferase-like_dom"/>
</dbReference>
<dbReference type="AlphaFoldDB" id="A0A4Z0LTR2"/>
<dbReference type="EMBL" id="SRLE01000033">
    <property type="protein sequence ID" value="TGD70495.1"/>
    <property type="molecule type" value="Genomic_DNA"/>
</dbReference>
<comment type="caution">
    <text evidence="2">The sequence shown here is derived from an EMBL/GenBank/DDBJ whole genome shotgun (WGS) entry which is preliminary data.</text>
</comment>
<protein>
    <submittedName>
        <fullName evidence="2">LLM class flavin-dependent oxidoreductase</fullName>
    </submittedName>
</protein>
<feature type="non-terminal residue" evidence="2">
    <location>
        <position position="103"/>
    </location>
</feature>
<reference evidence="2 3" key="1">
    <citation type="submission" date="2019-04" db="EMBL/GenBank/DDBJ databases">
        <title>Taxonomy of novel Haliea sp. from mangrove soil of West Coast of India.</title>
        <authorList>
            <person name="Verma A."/>
            <person name="Kumar P."/>
            <person name="Krishnamurthi S."/>
        </authorList>
    </citation>
    <scope>NUCLEOTIDE SEQUENCE [LARGE SCALE GENOMIC DNA]</scope>
    <source>
        <strain evidence="2 3">SAOS-164</strain>
    </source>
</reference>
<dbReference type="Pfam" id="PF00296">
    <property type="entry name" value="Bac_luciferase"/>
    <property type="match status" value="1"/>
</dbReference>
<gene>
    <name evidence="2" type="ORF">E4634_21045</name>
</gene>
<organism evidence="2 3">
    <name type="scientific">Mangrovimicrobium sediminis</name>
    <dbReference type="NCBI Taxonomy" id="2562682"/>
    <lineage>
        <taxon>Bacteria</taxon>
        <taxon>Pseudomonadati</taxon>
        <taxon>Pseudomonadota</taxon>
        <taxon>Gammaproteobacteria</taxon>
        <taxon>Cellvibrionales</taxon>
        <taxon>Halieaceae</taxon>
        <taxon>Mangrovimicrobium</taxon>
    </lineage>
</organism>
<keyword evidence="3" id="KW-1185">Reference proteome</keyword>
<dbReference type="Gene3D" id="3.20.20.30">
    <property type="entry name" value="Luciferase-like domain"/>
    <property type="match status" value="1"/>
</dbReference>
<dbReference type="RefSeq" id="WP_135446655.1">
    <property type="nucleotide sequence ID" value="NZ_SRLE01000033.1"/>
</dbReference>
<sequence length="103" mass="11073">MKLAFSMPHLMRLKATAQPWEAAVTGAEQTRLARCAEDLGYDMIAVPEHFVIPNSHVDLSGPHYFHAASAQGSFAGATERTTINTCLATLPLQNPIVTPNAPS</sequence>
<dbReference type="GO" id="GO:0016705">
    <property type="term" value="F:oxidoreductase activity, acting on paired donors, with incorporation or reduction of molecular oxygen"/>
    <property type="evidence" value="ECO:0007669"/>
    <property type="project" value="InterPro"/>
</dbReference>
<name>A0A4Z0LTR2_9GAMM</name>
<proteinExistence type="predicted"/>
<dbReference type="InterPro" id="IPR036661">
    <property type="entry name" value="Luciferase-like_sf"/>
</dbReference>
<feature type="domain" description="Luciferase-like" evidence="1">
    <location>
        <begin position="24"/>
        <end position="98"/>
    </location>
</feature>
<dbReference type="SUPFAM" id="SSF51679">
    <property type="entry name" value="Bacterial luciferase-like"/>
    <property type="match status" value="1"/>
</dbReference>
<evidence type="ECO:0000313" key="2">
    <source>
        <dbReference type="EMBL" id="TGD70495.1"/>
    </source>
</evidence>
<accession>A0A4Z0LTR2</accession>
<dbReference type="Proteomes" id="UP000298050">
    <property type="component" value="Unassembled WGS sequence"/>
</dbReference>
<dbReference type="OrthoDB" id="4074025at2"/>
<evidence type="ECO:0000259" key="1">
    <source>
        <dbReference type="Pfam" id="PF00296"/>
    </source>
</evidence>
<evidence type="ECO:0000313" key="3">
    <source>
        <dbReference type="Proteomes" id="UP000298050"/>
    </source>
</evidence>